<comment type="subcellular location">
    <subcellularLocation>
        <location evidence="1 8">Cytoplasm</location>
    </subcellularLocation>
</comment>
<dbReference type="SUPFAM" id="SSF56037">
    <property type="entry name" value="PheT/TilS domain"/>
    <property type="match status" value="1"/>
</dbReference>
<dbReference type="PANTHER" id="PTHR43033">
    <property type="entry name" value="TRNA(ILE)-LYSIDINE SYNTHASE-RELATED"/>
    <property type="match status" value="1"/>
</dbReference>
<keyword evidence="3 8" id="KW-0436">Ligase</keyword>
<keyword evidence="11" id="KW-1185">Reference proteome</keyword>
<evidence type="ECO:0000256" key="4">
    <source>
        <dbReference type="ARBA" id="ARBA00022694"/>
    </source>
</evidence>
<dbReference type="SUPFAM" id="SSF82829">
    <property type="entry name" value="MesJ substrate recognition domain-like"/>
    <property type="match status" value="1"/>
</dbReference>
<dbReference type="PANTHER" id="PTHR43033:SF1">
    <property type="entry name" value="TRNA(ILE)-LYSIDINE SYNTHASE-RELATED"/>
    <property type="match status" value="1"/>
</dbReference>
<dbReference type="Proteomes" id="UP001180087">
    <property type="component" value="Chromosome"/>
</dbReference>
<evidence type="ECO:0000256" key="6">
    <source>
        <dbReference type="ARBA" id="ARBA00022840"/>
    </source>
</evidence>
<dbReference type="HAMAP" id="MF_01161">
    <property type="entry name" value="tRNA_Ile_lys_synt"/>
    <property type="match status" value="1"/>
</dbReference>
<comment type="similarity">
    <text evidence="8">Belongs to the tRNA(Ile)-lysidine synthase family.</text>
</comment>
<keyword evidence="5 8" id="KW-0547">Nucleotide-binding</keyword>
<feature type="binding site" evidence="8">
    <location>
        <begin position="25"/>
        <end position="30"/>
    </location>
    <ligand>
        <name>ATP</name>
        <dbReference type="ChEBI" id="CHEBI:30616"/>
    </ligand>
</feature>
<keyword evidence="2 8" id="KW-0963">Cytoplasm</keyword>
<feature type="domain" description="Lysidine-tRNA(Ile) synthetase C-terminal" evidence="9">
    <location>
        <begin position="382"/>
        <end position="455"/>
    </location>
</feature>
<proteinExistence type="inferred from homology"/>
<evidence type="ECO:0000256" key="2">
    <source>
        <dbReference type="ARBA" id="ARBA00022490"/>
    </source>
</evidence>
<comment type="function">
    <text evidence="8">Ligates lysine onto the cytidine present at position 34 of the AUA codon-specific tRNA(Ile) that contains the anticodon CAU, in an ATP-dependent manner. Cytidine is converted to lysidine, thus changing the amino acid specificity of the tRNA from methionine to isoleucine.</text>
</comment>
<protein>
    <recommendedName>
        <fullName evidence="8">tRNA(Ile)-lysidine synthase</fullName>
        <ecNumber evidence="8">6.3.4.19</ecNumber>
    </recommendedName>
    <alternativeName>
        <fullName evidence="8">tRNA(Ile)-2-lysyl-cytidine synthase</fullName>
    </alternativeName>
    <alternativeName>
        <fullName evidence="8">tRNA(Ile)-lysidine synthetase</fullName>
    </alternativeName>
</protein>
<evidence type="ECO:0000259" key="9">
    <source>
        <dbReference type="SMART" id="SM00977"/>
    </source>
</evidence>
<evidence type="ECO:0000256" key="7">
    <source>
        <dbReference type="ARBA" id="ARBA00048539"/>
    </source>
</evidence>
<reference evidence="10" key="1">
    <citation type="submission" date="2023-06" db="EMBL/GenBank/DDBJ databases">
        <title>A Treasure from Seagulls: Isolation and Description of Aciduricobacillus qingdaonensis gen. nov., sp. nov., a Rare Obligately Uric Acid-utilizing Member in the Family Bacillaceae.</title>
        <authorList>
            <person name="Liu W."/>
            <person name="Wang B."/>
        </authorList>
    </citation>
    <scope>NUCLEOTIDE SEQUENCE</scope>
    <source>
        <strain evidence="10">44XB</strain>
    </source>
</reference>
<sequence>MKAVKAFIQKHQLLKKGSTVLVGVSGGPDSMALLHYLVSIGKDWELELVALTVDHQLRGDESAADADYVESRCQDWGIRCERASVDVKSYKKERGIGTQTAARELRYRFFQKQMELYKADYLALGHHGDDQAETMLMQFTRSADPSAVAGIPAKRPFACGHIIRPFLAIDREMIESYCRTESIIPRLDPSNEDTGYTRNYFRKLVIPLLKEKNPNIHVTMQNMSERMQENASFLREAAEERLLKFLELDKKNASASFPSSVFQACPIALQRQMYQLILNYLYKKQPDQLSYLHETEFFKLLEGNRSNALLDFPNGLQVKKSYDRISLSFNKKEGDQSFEFRLEVPGRVQLPNGAFIEAFLSDQAVQDTYSFSLQVTSAMLPFTIRNRRAGDRMNWQGLNGSRKLKDLFIDEKIPREKRDCWPVITDASGRILWLPGLRKAVMPAEGEGNMVCLKYID</sequence>
<dbReference type="InterPro" id="IPR011063">
    <property type="entry name" value="TilS/TtcA_N"/>
</dbReference>
<evidence type="ECO:0000256" key="1">
    <source>
        <dbReference type="ARBA" id="ARBA00004496"/>
    </source>
</evidence>
<dbReference type="NCBIfam" id="TIGR02433">
    <property type="entry name" value="lysidine_TilS_C"/>
    <property type="match status" value="1"/>
</dbReference>
<evidence type="ECO:0000256" key="8">
    <source>
        <dbReference type="HAMAP-Rule" id="MF_01161"/>
    </source>
</evidence>
<dbReference type="InterPro" id="IPR012795">
    <property type="entry name" value="tRNA_Ile_lys_synt_N"/>
</dbReference>
<keyword evidence="6 8" id="KW-0067">ATP-binding</keyword>
<dbReference type="SMART" id="SM00977">
    <property type="entry name" value="TilS_C"/>
    <property type="match status" value="1"/>
</dbReference>
<dbReference type="EC" id="6.3.4.19" evidence="8"/>
<dbReference type="SUPFAM" id="SSF52402">
    <property type="entry name" value="Adenine nucleotide alpha hydrolases-like"/>
    <property type="match status" value="1"/>
</dbReference>
<evidence type="ECO:0000313" key="10">
    <source>
        <dbReference type="EMBL" id="WLV24774.1"/>
    </source>
</evidence>
<dbReference type="CDD" id="cd01992">
    <property type="entry name" value="TilS_N"/>
    <property type="match status" value="1"/>
</dbReference>
<evidence type="ECO:0000313" key="11">
    <source>
        <dbReference type="Proteomes" id="UP001180087"/>
    </source>
</evidence>
<comment type="domain">
    <text evidence="8">The N-terminal region contains the highly conserved SGGXDS motif, predicted to be a P-loop motif involved in ATP binding.</text>
</comment>
<accession>A0ABY9KV58</accession>
<dbReference type="NCBIfam" id="TIGR02432">
    <property type="entry name" value="lysidine_TilS_N"/>
    <property type="match status" value="1"/>
</dbReference>
<gene>
    <name evidence="8 10" type="primary">tilS</name>
    <name evidence="10" type="ORF">QR721_00375</name>
</gene>
<dbReference type="InterPro" id="IPR012094">
    <property type="entry name" value="tRNA_Ile_lys_synt"/>
</dbReference>
<keyword evidence="4 8" id="KW-0819">tRNA processing</keyword>
<dbReference type="GO" id="GO:0032267">
    <property type="term" value="F:tRNA(Ile)-lysidine synthase activity"/>
    <property type="evidence" value="ECO:0007669"/>
    <property type="project" value="UniProtKB-EC"/>
</dbReference>
<dbReference type="Gene3D" id="3.40.50.620">
    <property type="entry name" value="HUPs"/>
    <property type="match status" value="1"/>
</dbReference>
<dbReference type="Gene3D" id="3.30.465.60">
    <property type="match status" value="1"/>
</dbReference>
<comment type="catalytic activity">
    <reaction evidence="7 8">
        <text>cytidine(34) in tRNA(Ile2) + L-lysine + ATP = lysidine(34) in tRNA(Ile2) + AMP + diphosphate + H(+)</text>
        <dbReference type="Rhea" id="RHEA:43744"/>
        <dbReference type="Rhea" id="RHEA-COMP:10625"/>
        <dbReference type="Rhea" id="RHEA-COMP:10670"/>
        <dbReference type="ChEBI" id="CHEBI:15378"/>
        <dbReference type="ChEBI" id="CHEBI:30616"/>
        <dbReference type="ChEBI" id="CHEBI:32551"/>
        <dbReference type="ChEBI" id="CHEBI:33019"/>
        <dbReference type="ChEBI" id="CHEBI:82748"/>
        <dbReference type="ChEBI" id="CHEBI:83665"/>
        <dbReference type="ChEBI" id="CHEBI:456215"/>
        <dbReference type="EC" id="6.3.4.19"/>
    </reaction>
</comment>
<evidence type="ECO:0000256" key="5">
    <source>
        <dbReference type="ARBA" id="ARBA00022741"/>
    </source>
</evidence>
<dbReference type="Pfam" id="PF01171">
    <property type="entry name" value="ATP_bind_3"/>
    <property type="match status" value="1"/>
</dbReference>
<dbReference type="Pfam" id="PF11734">
    <property type="entry name" value="TilS_C"/>
    <property type="match status" value="1"/>
</dbReference>
<evidence type="ECO:0000256" key="3">
    <source>
        <dbReference type="ARBA" id="ARBA00022598"/>
    </source>
</evidence>
<dbReference type="InterPro" id="IPR014729">
    <property type="entry name" value="Rossmann-like_a/b/a_fold"/>
</dbReference>
<dbReference type="EMBL" id="CP129113">
    <property type="protein sequence ID" value="WLV24774.1"/>
    <property type="molecule type" value="Genomic_DNA"/>
</dbReference>
<dbReference type="RefSeq" id="WP_348028144.1">
    <property type="nucleotide sequence ID" value="NZ_CP129113.1"/>
</dbReference>
<organism evidence="10 11">
    <name type="scientific">Aciduricibacillus chroicocephali</name>
    <dbReference type="NCBI Taxonomy" id="3054939"/>
    <lineage>
        <taxon>Bacteria</taxon>
        <taxon>Bacillati</taxon>
        <taxon>Bacillota</taxon>
        <taxon>Bacilli</taxon>
        <taxon>Bacillales</taxon>
        <taxon>Bacillaceae</taxon>
        <taxon>Aciduricibacillus</taxon>
    </lineage>
</organism>
<name>A0ABY9KV58_9BACI</name>
<dbReference type="InterPro" id="IPR012796">
    <property type="entry name" value="Lysidine-tRNA-synth_C"/>
</dbReference>